<protein>
    <submittedName>
        <fullName evidence="2">Prolyl oligopeptidase family serine peptidase</fullName>
    </submittedName>
</protein>
<dbReference type="PANTHER" id="PTHR47381:SF3">
    <property type="entry name" value="ALPHA_BETA-HYDROLASES SUPERFAMILY PROTEIN"/>
    <property type="match status" value="1"/>
</dbReference>
<comment type="caution">
    <text evidence="2">The sequence shown here is derived from an EMBL/GenBank/DDBJ whole genome shotgun (WGS) entry which is preliminary data.</text>
</comment>
<dbReference type="AlphaFoldDB" id="A0A841TEM0"/>
<reference evidence="2 3" key="1">
    <citation type="submission" date="2020-08" db="EMBL/GenBank/DDBJ databases">
        <title>Cohnella phylogeny.</title>
        <authorList>
            <person name="Dunlap C."/>
        </authorList>
    </citation>
    <scope>NUCLEOTIDE SEQUENCE [LARGE SCALE GENOMIC DNA]</scope>
    <source>
        <strain evidence="2 3">DSM 103658</strain>
    </source>
</reference>
<organism evidence="2 3">
    <name type="scientific">Cohnella lubricantis</name>
    <dbReference type="NCBI Taxonomy" id="2163172"/>
    <lineage>
        <taxon>Bacteria</taxon>
        <taxon>Bacillati</taxon>
        <taxon>Bacillota</taxon>
        <taxon>Bacilli</taxon>
        <taxon>Bacillales</taxon>
        <taxon>Paenibacillaceae</taxon>
        <taxon>Cohnella</taxon>
    </lineage>
</organism>
<feature type="domain" description="Peptidase S9 prolyl oligopeptidase catalytic" evidence="1">
    <location>
        <begin position="113"/>
        <end position="313"/>
    </location>
</feature>
<dbReference type="GO" id="GO:0008236">
    <property type="term" value="F:serine-type peptidase activity"/>
    <property type="evidence" value="ECO:0007669"/>
    <property type="project" value="InterPro"/>
</dbReference>
<name>A0A841TEM0_9BACL</name>
<accession>A0A841TEM0</accession>
<evidence type="ECO:0000259" key="1">
    <source>
        <dbReference type="Pfam" id="PF00326"/>
    </source>
</evidence>
<dbReference type="Pfam" id="PF00326">
    <property type="entry name" value="Peptidase_S9"/>
    <property type="match status" value="1"/>
</dbReference>
<evidence type="ECO:0000313" key="3">
    <source>
        <dbReference type="Proteomes" id="UP000574133"/>
    </source>
</evidence>
<dbReference type="InterPro" id="IPR001375">
    <property type="entry name" value="Peptidase_S9_cat"/>
</dbReference>
<gene>
    <name evidence="2" type="ORF">H4Q31_06145</name>
</gene>
<dbReference type="EMBL" id="JACJVN010000024">
    <property type="protein sequence ID" value="MBB6676911.1"/>
    <property type="molecule type" value="Genomic_DNA"/>
</dbReference>
<proteinExistence type="predicted"/>
<dbReference type="Gene3D" id="3.40.50.1820">
    <property type="entry name" value="alpha/beta hydrolase"/>
    <property type="match status" value="1"/>
</dbReference>
<dbReference type="InterPro" id="IPR029058">
    <property type="entry name" value="AB_hydrolase_fold"/>
</dbReference>
<evidence type="ECO:0000313" key="2">
    <source>
        <dbReference type="EMBL" id="MBB6676911.1"/>
    </source>
</evidence>
<dbReference type="SUPFAM" id="SSF53474">
    <property type="entry name" value="alpha/beta-Hydrolases"/>
    <property type="match status" value="1"/>
</dbReference>
<dbReference type="GO" id="GO:0006508">
    <property type="term" value="P:proteolysis"/>
    <property type="evidence" value="ECO:0007669"/>
    <property type="project" value="InterPro"/>
</dbReference>
<dbReference type="Proteomes" id="UP000574133">
    <property type="component" value="Unassembled WGS sequence"/>
</dbReference>
<dbReference type="PANTHER" id="PTHR47381">
    <property type="entry name" value="ALPHA/BETA-HYDROLASES SUPERFAMILY PROTEIN"/>
    <property type="match status" value="1"/>
</dbReference>
<keyword evidence="3" id="KW-1185">Reference proteome</keyword>
<sequence>MNSQVVHHTGIGGSNGLKDDDDLLLQLLGDWPERGVTGSDLLREEPYDGYRLQTILLELDGQERAPISVALPLELKAPYPLVVFNHSHGGNYALGRNELVRGAGYLLQPSFAKALTDMGYAVCCMDMRGFNERSGKAESELVKEMLWQGQVLWGMMLYDNQRLLDYMLERSDIDGSRIATIGMSMGGLMAWWLGAIDERVRVVVDICGQVDAHTLIAKRGLDHHGFYSYVPGLLKHFTTLDIQKRIVPRPRMSLNGRHDRLCPIEGVELLAKGLREAYAAAGSPEHWQSVETGGGHIETAEMRAAWQRFLARYL</sequence>